<dbReference type="Pfam" id="PF01323">
    <property type="entry name" value="DSBA"/>
    <property type="match status" value="1"/>
</dbReference>
<evidence type="ECO:0000259" key="1">
    <source>
        <dbReference type="Pfam" id="PF01323"/>
    </source>
</evidence>
<evidence type="ECO:0000313" key="2">
    <source>
        <dbReference type="EMBL" id="TIA29500.1"/>
    </source>
</evidence>
<feature type="domain" description="DSBA-like thioredoxin" evidence="1">
    <location>
        <begin position="9"/>
        <end position="132"/>
    </location>
</feature>
<dbReference type="AlphaFoldDB" id="A0A4T0B5Z9"/>
<proteinExistence type="predicted"/>
<dbReference type="GO" id="GO:0005777">
    <property type="term" value="C:peroxisome"/>
    <property type="evidence" value="ECO:0007669"/>
    <property type="project" value="TreeGrafter"/>
</dbReference>
<comment type="caution">
    <text evidence="2">The sequence shown here is derived from an EMBL/GenBank/DDBJ whole genome shotgun (WGS) entry which is preliminary data.</text>
</comment>
<dbReference type="GO" id="GO:0016853">
    <property type="term" value="F:isomerase activity"/>
    <property type="evidence" value="ECO:0007669"/>
    <property type="project" value="UniProtKB-KW"/>
</dbReference>
<protein>
    <submittedName>
        <fullName evidence="2">Putative 2-hydroxychromene-2-carboxylate isomerase</fullName>
    </submittedName>
</protein>
<sequence>MPKNFPPFTLHVMRALAVVEDKHASMLENSIAALYKGMWVDNKSIHEPAVFGAILSEVLGEEKARRVVEDRQLLMEKSQSTKPEAKAKLQKNTDMAFEEGAFGLPWFVATNAQGEVDRFWGFDHMGLMVEHLGLDGGDLKELRAML</sequence>
<reference evidence="2 3" key="1">
    <citation type="submission" date="2018-10" db="EMBL/GenBank/DDBJ databases">
        <title>Fifty Aureobasidium pullulans genomes reveal a recombining polyextremotolerant generalist.</title>
        <authorList>
            <person name="Gostincar C."/>
            <person name="Turk M."/>
            <person name="Zajc J."/>
            <person name="Gunde-Cimerman N."/>
        </authorList>
    </citation>
    <scope>NUCLEOTIDE SEQUENCE [LARGE SCALE GENOMIC DNA]</scope>
    <source>
        <strain evidence="2 3">EXF-1645</strain>
    </source>
</reference>
<dbReference type="GO" id="GO:0004602">
    <property type="term" value="F:glutathione peroxidase activity"/>
    <property type="evidence" value="ECO:0007669"/>
    <property type="project" value="TreeGrafter"/>
</dbReference>
<dbReference type="InterPro" id="IPR051924">
    <property type="entry name" value="GST_Kappa/NadH"/>
</dbReference>
<name>A0A4T0B5Z9_AURPU</name>
<dbReference type="PANTHER" id="PTHR42943">
    <property type="entry name" value="GLUTATHIONE S-TRANSFERASE KAPPA"/>
    <property type="match status" value="1"/>
</dbReference>
<organism evidence="2 3">
    <name type="scientific">Aureobasidium pullulans</name>
    <name type="common">Black yeast</name>
    <name type="synonym">Pullularia pullulans</name>
    <dbReference type="NCBI Taxonomy" id="5580"/>
    <lineage>
        <taxon>Eukaryota</taxon>
        <taxon>Fungi</taxon>
        <taxon>Dikarya</taxon>
        <taxon>Ascomycota</taxon>
        <taxon>Pezizomycotina</taxon>
        <taxon>Dothideomycetes</taxon>
        <taxon>Dothideomycetidae</taxon>
        <taxon>Dothideales</taxon>
        <taxon>Saccotheciaceae</taxon>
        <taxon>Aureobasidium</taxon>
    </lineage>
</organism>
<dbReference type="EMBL" id="QZBZ01000437">
    <property type="protein sequence ID" value="TIA29500.1"/>
    <property type="molecule type" value="Genomic_DNA"/>
</dbReference>
<dbReference type="GO" id="GO:0004364">
    <property type="term" value="F:glutathione transferase activity"/>
    <property type="evidence" value="ECO:0007669"/>
    <property type="project" value="TreeGrafter"/>
</dbReference>
<evidence type="ECO:0000313" key="3">
    <source>
        <dbReference type="Proteomes" id="UP000308724"/>
    </source>
</evidence>
<dbReference type="InterPro" id="IPR001853">
    <property type="entry name" value="DSBA-like_thioredoxin_dom"/>
</dbReference>
<dbReference type="SUPFAM" id="SSF52833">
    <property type="entry name" value="Thioredoxin-like"/>
    <property type="match status" value="1"/>
</dbReference>
<dbReference type="InterPro" id="IPR036249">
    <property type="entry name" value="Thioredoxin-like_sf"/>
</dbReference>
<dbReference type="PANTHER" id="PTHR42943:SF2">
    <property type="entry name" value="GLUTATHIONE S-TRANSFERASE KAPPA 1"/>
    <property type="match status" value="1"/>
</dbReference>
<dbReference type="GO" id="GO:0005739">
    <property type="term" value="C:mitochondrion"/>
    <property type="evidence" value="ECO:0007669"/>
    <property type="project" value="TreeGrafter"/>
</dbReference>
<dbReference type="Proteomes" id="UP000308724">
    <property type="component" value="Unassembled WGS sequence"/>
</dbReference>
<keyword evidence="2" id="KW-0413">Isomerase</keyword>
<dbReference type="GO" id="GO:0006749">
    <property type="term" value="P:glutathione metabolic process"/>
    <property type="evidence" value="ECO:0007669"/>
    <property type="project" value="TreeGrafter"/>
</dbReference>
<gene>
    <name evidence="2" type="ORF">D6C78_10190</name>
</gene>
<dbReference type="Gene3D" id="3.40.30.10">
    <property type="entry name" value="Glutaredoxin"/>
    <property type="match status" value="1"/>
</dbReference>
<accession>A0A4T0B5Z9</accession>